<dbReference type="GO" id="GO:0003700">
    <property type="term" value="F:DNA-binding transcription factor activity"/>
    <property type="evidence" value="ECO:0007669"/>
    <property type="project" value="TreeGrafter"/>
</dbReference>
<accession>A0AA48H6H4</accession>
<dbReference type="NCBIfam" id="TIGR00738">
    <property type="entry name" value="rrf2_super"/>
    <property type="match status" value="1"/>
</dbReference>
<dbReference type="AlphaFoldDB" id="A0AA48H6H4"/>
<dbReference type="PANTHER" id="PTHR33221:SF13">
    <property type="entry name" value="TRANSCRIPTIONAL REGULATOR-RELATED"/>
    <property type="match status" value="1"/>
</dbReference>
<dbReference type="InterPro" id="IPR030489">
    <property type="entry name" value="TR_Rrf2-type_CS"/>
</dbReference>
<dbReference type="PROSITE" id="PS51197">
    <property type="entry name" value="HTH_RRF2_2"/>
    <property type="match status" value="1"/>
</dbReference>
<protein>
    <recommendedName>
        <fullName evidence="3">Rrf2 family transcriptional regulator</fullName>
    </recommendedName>
</protein>
<gene>
    <name evidence="1" type="ORF">METESE_18310</name>
</gene>
<evidence type="ECO:0000313" key="1">
    <source>
        <dbReference type="EMBL" id="BDU76873.1"/>
    </source>
</evidence>
<dbReference type="Pfam" id="PF02082">
    <property type="entry name" value="Rrf2"/>
    <property type="match status" value="1"/>
</dbReference>
<dbReference type="EMBL" id="AP027081">
    <property type="protein sequence ID" value="BDU76873.1"/>
    <property type="molecule type" value="Genomic_DNA"/>
</dbReference>
<organism evidence="1 2">
    <name type="scientific">Mesoterricola sediminis</name>
    <dbReference type="NCBI Taxonomy" id="2927980"/>
    <lineage>
        <taxon>Bacteria</taxon>
        <taxon>Pseudomonadati</taxon>
        <taxon>Acidobacteriota</taxon>
        <taxon>Holophagae</taxon>
        <taxon>Holophagales</taxon>
        <taxon>Holophagaceae</taxon>
        <taxon>Mesoterricola</taxon>
    </lineage>
</organism>
<evidence type="ECO:0000313" key="2">
    <source>
        <dbReference type="Proteomes" id="UP001228113"/>
    </source>
</evidence>
<dbReference type="Gene3D" id="1.10.10.10">
    <property type="entry name" value="Winged helix-like DNA-binding domain superfamily/Winged helix DNA-binding domain"/>
    <property type="match status" value="1"/>
</dbReference>
<dbReference type="RefSeq" id="WP_243332504.1">
    <property type="nucleotide sequence ID" value="NZ_AP027081.1"/>
</dbReference>
<dbReference type="SUPFAM" id="SSF46785">
    <property type="entry name" value="Winged helix' DNA-binding domain"/>
    <property type="match status" value="1"/>
</dbReference>
<name>A0AA48H6H4_9BACT</name>
<keyword evidence="2" id="KW-1185">Reference proteome</keyword>
<dbReference type="Proteomes" id="UP001228113">
    <property type="component" value="Chromosome"/>
</dbReference>
<dbReference type="PROSITE" id="PS01332">
    <property type="entry name" value="HTH_RRF2_1"/>
    <property type="match status" value="1"/>
</dbReference>
<proteinExistence type="predicted"/>
<sequence>MHPLSQSAGYAILALSCLDDPGGEPIMVQEVAQWIGAPGPYLSKVFHSLGKARLVDTKRGRKGGVILTRPAKEITIEQIANAMDGDEWRTSCLLGLTVCSDERACPVHAFWTEERNRIYHELSNATLSDVARFERTHRLAHPPIEPAVQD</sequence>
<dbReference type="InterPro" id="IPR036390">
    <property type="entry name" value="WH_DNA-bd_sf"/>
</dbReference>
<dbReference type="GO" id="GO:0005829">
    <property type="term" value="C:cytosol"/>
    <property type="evidence" value="ECO:0007669"/>
    <property type="project" value="TreeGrafter"/>
</dbReference>
<dbReference type="InterPro" id="IPR000944">
    <property type="entry name" value="Tscrpt_reg_Rrf2"/>
</dbReference>
<reference evidence="1" key="1">
    <citation type="journal article" date="2023" name="Int. J. Syst. Evol. Microbiol.">
        <title>Mesoterricola silvestris gen. nov., sp. nov., Mesoterricola sediminis sp. nov., Geothrix oryzae sp. nov., Geothrix edaphica sp. nov., Geothrix rubra sp. nov., and Geothrix limicola sp. nov., six novel members of Acidobacteriota isolated from soils.</title>
        <authorList>
            <person name="Itoh H."/>
            <person name="Sugisawa Y."/>
            <person name="Mise K."/>
            <person name="Xu Z."/>
            <person name="Kuniyasu M."/>
            <person name="Ushijima N."/>
            <person name="Kawano K."/>
            <person name="Kobayashi E."/>
            <person name="Shiratori Y."/>
            <person name="Masuda Y."/>
            <person name="Senoo K."/>
        </authorList>
    </citation>
    <scope>NUCLEOTIDE SEQUENCE</scope>
    <source>
        <strain evidence="1">W786</strain>
    </source>
</reference>
<dbReference type="PANTHER" id="PTHR33221">
    <property type="entry name" value="WINGED HELIX-TURN-HELIX TRANSCRIPTIONAL REGULATOR, RRF2 FAMILY"/>
    <property type="match status" value="1"/>
</dbReference>
<dbReference type="InterPro" id="IPR036388">
    <property type="entry name" value="WH-like_DNA-bd_sf"/>
</dbReference>
<dbReference type="KEGG" id="msea:METESE_18310"/>
<evidence type="ECO:0008006" key="3">
    <source>
        <dbReference type="Google" id="ProtNLM"/>
    </source>
</evidence>